<feature type="domain" description="ABC transmembrane type-1" evidence="8">
    <location>
        <begin position="105"/>
        <end position="302"/>
    </location>
</feature>
<evidence type="ECO:0000313" key="9">
    <source>
        <dbReference type="EMBL" id="KDB53374.1"/>
    </source>
</evidence>
<dbReference type="eggNOG" id="COG0601">
    <property type="taxonomic scope" value="Bacteria"/>
</dbReference>
<evidence type="ECO:0000256" key="6">
    <source>
        <dbReference type="ARBA" id="ARBA00023136"/>
    </source>
</evidence>
<keyword evidence="6 7" id="KW-0472">Membrane</keyword>
<dbReference type="EMBL" id="AZRA01000025">
    <property type="protein sequence ID" value="KDB53374.1"/>
    <property type="molecule type" value="Genomic_DNA"/>
</dbReference>
<dbReference type="SUPFAM" id="SSF161098">
    <property type="entry name" value="MetI-like"/>
    <property type="match status" value="1"/>
</dbReference>
<evidence type="ECO:0000259" key="8">
    <source>
        <dbReference type="PROSITE" id="PS50928"/>
    </source>
</evidence>
<dbReference type="Pfam" id="PF00528">
    <property type="entry name" value="BPD_transp_1"/>
    <property type="match status" value="1"/>
</dbReference>
<comment type="caution">
    <text evidence="9">The sequence shown here is derived from an EMBL/GenBank/DDBJ whole genome shotgun (WGS) entry which is preliminary data.</text>
</comment>
<feature type="transmembrane region" description="Helical" evidence="7">
    <location>
        <begin position="283"/>
        <end position="302"/>
    </location>
</feature>
<dbReference type="InterPro" id="IPR000515">
    <property type="entry name" value="MetI-like"/>
</dbReference>
<evidence type="ECO:0000313" key="10">
    <source>
        <dbReference type="Proteomes" id="UP000026714"/>
    </source>
</evidence>
<reference evidence="9 10" key="1">
    <citation type="journal article" date="2014" name="FEMS Microbiol. Ecol.">
        <title>Sphaerotilus natans encrusted with nanoball-shaped Fe(III) oxide minerals formed by nitrate-reducing mixotrophic Fe(II) oxidation.</title>
        <authorList>
            <person name="Park S."/>
            <person name="Kim D.H."/>
            <person name="Lee J.H."/>
            <person name="Hur H.G."/>
        </authorList>
    </citation>
    <scope>NUCLEOTIDE SEQUENCE [LARGE SCALE GENOMIC DNA]</scope>
    <source>
        <strain evidence="9 10">DSM 6575</strain>
    </source>
</reference>
<feature type="transmembrane region" description="Helical" evidence="7">
    <location>
        <begin position="237"/>
        <end position="263"/>
    </location>
</feature>
<dbReference type="Gene3D" id="1.10.3720.10">
    <property type="entry name" value="MetI-like"/>
    <property type="match status" value="1"/>
</dbReference>
<dbReference type="GO" id="GO:0071916">
    <property type="term" value="F:dipeptide transmembrane transporter activity"/>
    <property type="evidence" value="ECO:0007669"/>
    <property type="project" value="TreeGrafter"/>
</dbReference>
<dbReference type="AlphaFoldDB" id="A0A059KQ65"/>
<evidence type="ECO:0000256" key="2">
    <source>
        <dbReference type="ARBA" id="ARBA00022448"/>
    </source>
</evidence>
<gene>
    <name evidence="9" type="ORF">X805_09590</name>
</gene>
<keyword evidence="10" id="KW-1185">Reference proteome</keyword>
<keyword evidence="5 7" id="KW-1133">Transmembrane helix</keyword>
<dbReference type="InterPro" id="IPR035906">
    <property type="entry name" value="MetI-like_sf"/>
</dbReference>
<comment type="subcellular location">
    <subcellularLocation>
        <location evidence="1 7">Cell membrane</location>
        <topology evidence="1 7">Multi-pass membrane protein</topology>
    </subcellularLocation>
</comment>
<comment type="similarity">
    <text evidence="7">Belongs to the binding-protein-dependent transport system permease family.</text>
</comment>
<dbReference type="PATRIC" id="fig|1286631.3.peg.947"/>
<evidence type="ECO:0000256" key="3">
    <source>
        <dbReference type="ARBA" id="ARBA00022475"/>
    </source>
</evidence>
<evidence type="ECO:0000256" key="7">
    <source>
        <dbReference type="RuleBase" id="RU363032"/>
    </source>
</evidence>
<dbReference type="Proteomes" id="UP000026714">
    <property type="component" value="Unassembled WGS sequence"/>
</dbReference>
<dbReference type="GO" id="GO:0005886">
    <property type="term" value="C:plasma membrane"/>
    <property type="evidence" value="ECO:0007669"/>
    <property type="project" value="UniProtKB-SubCell"/>
</dbReference>
<feature type="transmembrane region" description="Helical" evidence="7">
    <location>
        <begin position="141"/>
        <end position="167"/>
    </location>
</feature>
<feature type="transmembrane region" description="Helical" evidence="7">
    <location>
        <begin position="179"/>
        <end position="199"/>
    </location>
</feature>
<evidence type="ECO:0000256" key="1">
    <source>
        <dbReference type="ARBA" id="ARBA00004651"/>
    </source>
</evidence>
<organism evidence="9 10">
    <name type="scientific">Sphaerotilus natans subsp. natans DSM 6575</name>
    <dbReference type="NCBI Taxonomy" id="1286631"/>
    <lineage>
        <taxon>Bacteria</taxon>
        <taxon>Pseudomonadati</taxon>
        <taxon>Pseudomonadota</taxon>
        <taxon>Betaproteobacteria</taxon>
        <taxon>Burkholderiales</taxon>
        <taxon>Sphaerotilaceae</taxon>
        <taxon>Sphaerotilus</taxon>
    </lineage>
</organism>
<evidence type="ECO:0000256" key="5">
    <source>
        <dbReference type="ARBA" id="ARBA00022989"/>
    </source>
</evidence>
<keyword evidence="2 7" id="KW-0813">Transport</keyword>
<evidence type="ECO:0000256" key="4">
    <source>
        <dbReference type="ARBA" id="ARBA00022692"/>
    </source>
</evidence>
<sequence length="322" mass="33850">MARMRAFELLLRRLMQALALALGVGTLCLLMMRALPGDMALRVAAGRYGFDLVDNAAADAVRAELGLDRSFWQVLPGWWLDLLQLDLGRSLVTGAPVLEELAHQLGATLQLSGVALVLALPVGLLLGLRAGLRPGGPVDRLTLALAVLLRVMPSFLLAVLLMLVVAVGTGALPVAGDQGPASLLLPATTLAAGLAAGLARITRQALRGFLASEAWEFARMKGLTEGQALRHHGLRHVALPVLAWLGVQAVFLVEGAVVVESLFAWPGIGHALVHAVFARDVPMIQGTALCMGMMFVSFNLLTDAASVAADPRRRAPQAGEGA</sequence>
<protein>
    <recommendedName>
        <fullName evidence="8">ABC transmembrane type-1 domain-containing protein</fullName>
    </recommendedName>
</protein>
<feature type="transmembrane region" description="Helical" evidence="7">
    <location>
        <begin position="107"/>
        <end position="129"/>
    </location>
</feature>
<keyword evidence="3" id="KW-1003">Cell membrane</keyword>
<proteinExistence type="inferred from homology"/>
<dbReference type="PANTHER" id="PTHR43163:SF6">
    <property type="entry name" value="DIPEPTIDE TRANSPORT SYSTEM PERMEASE PROTEIN DPPB-RELATED"/>
    <property type="match status" value="1"/>
</dbReference>
<accession>A0A059KQ65</accession>
<dbReference type="PANTHER" id="PTHR43163">
    <property type="entry name" value="DIPEPTIDE TRANSPORT SYSTEM PERMEASE PROTEIN DPPB-RELATED"/>
    <property type="match status" value="1"/>
</dbReference>
<keyword evidence="4 7" id="KW-0812">Transmembrane</keyword>
<dbReference type="CDD" id="cd06261">
    <property type="entry name" value="TM_PBP2"/>
    <property type="match status" value="1"/>
</dbReference>
<dbReference type="STRING" id="34103.SAMN05421778_10840"/>
<name>A0A059KQ65_9BURK</name>
<dbReference type="PROSITE" id="PS50928">
    <property type="entry name" value="ABC_TM1"/>
    <property type="match status" value="1"/>
</dbReference>